<feature type="transmembrane region" description="Helical" evidence="6">
    <location>
        <begin position="20"/>
        <end position="39"/>
    </location>
</feature>
<evidence type="ECO:0008006" key="8">
    <source>
        <dbReference type="Google" id="ProtNLM"/>
    </source>
</evidence>
<evidence type="ECO:0000256" key="2">
    <source>
        <dbReference type="ARBA" id="ARBA00022475"/>
    </source>
</evidence>
<evidence type="ECO:0000256" key="6">
    <source>
        <dbReference type="SAM" id="Phobius"/>
    </source>
</evidence>
<gene>
    <name evidence="7" type="ORF">SDC9_78182</name>
</gene>
<reference evidence="7" key="1">
    <citation type="submission" date="2019-08" db="EMBL/GenBank/DDBJ databases">
        <authorList>
            <person name="Kucharzyk K."/>
            <person name="Murdoch R.W."/>
            <person name="Higgins S."/>
            <person name="Loffler F."/>
        </authorList>
    </citation>
    <scope>NUCLEOTIDE SEQUENCE</scope>
</reference>
<organism evidence="7">
    <name type="scientific">bioreactor metagenome</name>
    <dbReference type="NCBI Taxonomy" id="1076179"/>
    <lineage>
        <taxon>unclassified sequences</taxon>
        <taxon>metagenomes</taxon>
        <taxon>ecological metagenomes</taxon>
    </lineage>
</organism>
<dbReference type="Pfam" id="PF02653">
    <property type="entry name" value="BPD_transp_2"/>
    <property type="match status" value="1"/>
</dbReference>
<dbReference type="EMBL" id="VSSQ01006127">
    <property type="protein sequence ID" value="MPM31626.1"/>
    <property type="molecule type" value="Genomic_DNA"/>
</dbReference>
<dbReference type="AlphaFoldDB" id="A0A644YSZ2"/>
<keyword evidence="4 6" id="KW-1133">Transmembrane helix</keyword>
<dbReference type="InterPro" id="IPR001851">
    <property type="entry name" value="ABC_transp_permease"/>
</dbReference>
<feature type="transmembrane region" description="Helical" evidence="6">
    <location>
        <begin position="59"/>
        <end position="81"/>
    </location>
</feature>
<comment type="subcellular location">
    <subcellularLocation>
        <location evidence="1">Cell membrane</location>
        <topology evidence="1">Multi-pass membrane protein</topology>
    </subcellularLocation>
</comment>
<feature type="transmembrane region" description="Helical" evidence="6">
    <location>
        <begin position="295"/>
        <end position="313"/>
    </location>
</feature>
<dbReference type="GO" id="GO:0022857">
    <property type="term" value="F:transmembrane transporter activity"/>
    <property type="evidence" value="ECO:0007669"/>
    <property type="project" value="InterPro"/>
</dbReference>
<evidence type="ECO:0000256" key="4">
    <source>
        <dbReference type="ARBA" id="ARBA00022989"/>
    </source>
</evidence>
<dbReference type="PANTHER" id="PTHR47089">
    <property type="entry name" value="ABC TRANSPORTER, PERMEASE PROTEIN"/>
    <property type="match status" value="1"/>
</dbReference>
<feature type="transmembrane region" description="Helical" evidence="6">
    <location>
        <begin position="190"/>
        <end position="214"/>
    </location>
</feature>
<comment type="caution">
    <text evidence="7">The sequence shown here is derived from an EMBL/GenBank/DDBJ whole genome shotgun (WGS) entry which is preliminary data.</text>
</comment>
<evidence type="ECO:0000256" key="3">
    <source>
        <dbReference type="ARBA" id="ARBA00022692"/>
    </source>
</evidence>
<dbReference type="PANTHER" id="PTHR47089:SF1">
    <property type="entry name" value="GUANOSINE ABC TRANSPORTER PERMEASE PROTEIN NUPP"/>
    <property type="match status" value="1"/>
</dbReference>
<keyword evidence="3 6" id="KW-0812">Transmembrane</keyword>
<name>A0A644YSZ2_9ZZZZ</name>
<keyword evidence="5 6" id="KW-0472">Membrane</keyword>
<feature type="transmembrane region" description="Helical" evidence="6">
    <location>
        <begin position="325"/>
        <end position="345"/>
    </location>
</feature>
<accession>A0A644YSZ2</accession>
<sequence length="361" mass="38965">MKILVQKQDNVSSSKRIINVLVCILLAMAFCAIFIFGYGENPLLVYQKMLFTAFGSLRGISNSIVYAIPLMLCGLGVSVAFKMGINNIGAEGQYTMGAFAAAGVALYCDFIPQNLVIPMMILASFAAGATWGVIAIIPKALWGVNETIVTLMMNYIAILFVDYLCFGPWIDKEINLPVSKTIPDYAKLKNFFGTNINAGVLIAIICAVIIYVFFKYTAAGYQIKVISKNINSAQYAGLGVVKKIILVMLVSGGIAGMTGFAQISGQVYKLQTGIANNAGFTGIVIAYLSKFNPFVVLLVSVFFGGLTIGGFSVQTMGIPPQVVTMLQGAILIFVLGGELVFKYKLTFVKNSKIKKEIKEMV</sequence>
<feature type="transmembrane region" description="Helical" evidence="6">
    <location>
        <begin position="118"/>
        <end position="137"/>
    </location>
</feature>
<evidence type="ECO:0000256" key="1">
    <source>
        <dbReference type="ARBA" id="ARBA00004651"/>
    </source>
</evidence>
<evidence type="ECO:0000313" key="7">
    <source>
        <dbReference type="EMBL" id="MPM31626.1"/>
    </source>
</evidence>
<feature type="transmembrane region" description="Helical" evidence="6">
    <location>
        <begin position="244"/>
        <end position="264"/>
    </location>
</feature>
<dbReference type="CDD" id="cd06580">
    <property type="entry name" value="TM_PBP1_transp_TpRbsC_like"/>
    <property type="match status" value="1"/>
</dbReference>
<protein>
    <recommendedName>
        <fullName evidence="8">ABC transporter permease</fullName>
    </recommendedName>
</protein>
<dbReference type="GO" id="GO:0005886">
    <property type="term" value="C:plasma membrane"/>
    <property type="evidence" value="ECO:0007669"/>
    <property type="project" value="UniProtKB-SubCell"/>
</dbReference>
<proteinExistence type="predicted"/>
<keyword evidence="2" id="KW-1003">Cell membrane</keyword>
<feature type="transmembrane region" description="Helical" evidence="6">
    <location>
        <begin position="149"/>
        <end position="170"/>
    </location>
</feature>
<feature type="transmembrane region" description="Helical" evidence="6">
    <location>
        <begin position="93"/>
        <end position="112"/>
    </location>
</feature>
<evidence type="ECO:0000256" key="5">
    <source>
        <dbReference type="ARBA" id="ARBA00023136"/>
    </source>
</evidence>
<feature type="transmembrane region" description="Helical" evidence="6">
    <location>
        <begin position="270"/>
        <end position="288"/>
    </location>
</feature>